<evidence type="ECO:0000256" key="2">
    <source>
        <dbReference type="SAM" id="MobiDB-lite"/>
    </source>
</evidence>
<dbReference type="Gene3D" id="4.10.60.10">
    <property type="entry name" value="Zinc finger, CCHC-type"/>
    <property type="match status" value="1"/>
</dbReference>
<keyword evidence="1" id="KW-0862">Zinc</keyword>
<dbReference type="GO" id="GO:0003676">
    <property type="term" value="F:nucleic acid binding"/>
    <property type="evidence" value="ECO:0007669"/>
    <property type="project" value="InterPro"/>
</dbReference>
<dbReference type="OrthoDB" id="6149959at2759"/>
<dbReference type="GO" id="GO:0008270">
    <property type="term" value="F:zinc ion binding"/>
    <property type="evidence" value="ECO:0007669"/>
    <property type="project" value="UniProtKB-KW"/>
</dbReference>
<dbReference type="AlphaFoldDB" id="A0A8B6BPK7"/>
<evidence type="ECO:0000259" key="3">
    <source>
        <dbReference type="PROSITE" id="PS50158"/>
    </source>
</evidence>
<sequence length="452" mass="52823">MGRQQGPIEHKPRTERPVPVPRRHQRLESHTPSTIIPRRIPSPEIQHRIRIPSPEIRRRIPLPEIQRRIPSPEIFREPVYSLRTPNPAYSSTMNRNMYTPRPFLSYHESPQLMPPAKPKSKNLEIPKGLKYDGSSSWKTFYTKFQRYADRLSWTTTERKDQLCWCLHGKAGDYYANLIDRDQGVDYFDVIHKLEKRFNFQDLPETLQVQFMSARQNANEKLEDWADRVLSLACKAFRDLPDNYMYTQAIWKICQGCSDKEAGQHGATARPTSVEAAIDQIKWFQHNHTAIFGKPTGRRDPTPNQDEPSYDYDSDLAVHAIGKTDTKSELSKQMETLLEKMTAMEALHKQEIGDLKQQFQKQQQAKQFPAQNEVQPAAQPFSQQTNKQGNRQQWRNRDNRQDNQRQSPFKRRWGPIPPEKLANMACYFCHQFGHIQRDCPELQSPTGNSYQIL</sequence>
<evidence type="ECO:0000256" key="1">
    <source>
        <dbReference type="PROSITE-ProRule" id="PRU00047"/>
    </source>
</evidence>
<gene>
    <name evidence="4" type="ORF">MGAL_10B022695</name>
</gene>
<keyword evidence="1" id="KW-0479">Metal-binding</keyword>
<feature type="compositionally biased region" description="Low complexity" evidence="2">
    <location>
        <begin position="356"/>
        <end position="370"/>
    </location>
</feature>
<accession>A0A8B6BPK7</accession>
<dbReference type="SUPFAM" id="SSF57756">
    <property type="entry name" value="Retrovirus zinc finger-like domains"/>
    <property type="match status" value="1"/>
</dbReference>
<feature type="region of interest" description="Disordered" evidence="2">
    <location>
        <begin position="290"/>
        <end position="311"/>
    </location>
</feature>
<keyword evidence="5" id="KW-1185">Reference proteome</keyword>
<name>A0A8B6BPK7_MYTGA</name>
<dbReference type="EMBL" id="UYJE01000429">
    <property type="protein sequence ID" value="VDH93236.1"/>
    <property type="molecule type" value="Genomic_DNA"/>
</dbReference>
<feature type="region of interest" description="Disordered" evidence="2">
    <location>
        <begin position="356"/>
        <end position="415"/>
    </location>
</feature>
<feature type="region of interest" description="Disordered" evidence="2">
    <location>
        <begin position="1"/>
        <end position="38"/>
    </location>
</feature>
<dbReference type="SMART" id="SM00343">
    <property type="entry name" value="ZnF_C2HC"/>
    <property type="match status" value="1"/>
</dbReference>
<protein>
    <recommendedName>
        <fullName evidence="3">CCHC-type domain-containing protein</fullName>
    </recommendedName>
</protein>
<organism evidence="4 5">
    <name type="scientific">Mytilus galloprovincialis</name>
    <name type="common">Mediterranean mussel</name>
    <dbReference type="NCBI Taxonomy" id="29158"/>
    <lineage>
        <taxon>Eukaryota</taxon>
        <taxon>Metazoa</taxon>
        <taxon>Spiralia</taxon>
        <taxon>Lophotrochozoa</taxon>
        <taxon>Mollusca</taxon>
        <taxon>Bivalvia</taxon>
        <taxon>Autobranchia</taxon>
        <taxon>Pteriomorphia</taxon>
        <taxon>Mytilida</taxon>
        <taxon>Mytiloidea</taxon>
        <taxon>Mytilidae</taxon>
        <taxon>Mytilinae</taxon>
        <taxon>Mytilus</taxon>
    </lineage>
</organism>
<evidence type="ECO:0000313" key="4">
    <source>
        <dbReference type="EMBL" id="VDH93236.1"/>
    </source>
</evidence>
<keyword evidence="1" id="KW-0863">Zinc-finger</keyword>
<feature type="domain" description="CCHC-type" evidence="3">
    <location>
        <begin position="425"/>
        <end position="440"/>
    </location>
</feature>
<proteinExistence type="predicted"/>
<dbReference type="PROSITE" id="PS50158">
    <property type="entry name" value="ZF_CCHC"/>
    <property type="match status" value="1"/>
</dbReference>
<dbReference type="InterPro" id="IPR001878">
    <property type="entry name" value="Znf_CCHC"/>
</dbReference>
<feature type="compositionally biased region" description="Polar residues" evidence="2">
    <location>
        <begin position="379"/>
        <end position="388"/>
    </location>
</feature>
<reference evidence="4" key="1">
    <citation type="submission" date="2018-11" db="EMBL/GenBank/DDBJ databases">
        <authorList>
            <person name="Alioto T."/>
            <person name="Alioto T."/>
        </authorList>
    </citation>
    <scope>NUCLEOTIDE SEQUENCE</scope>
</reference>
<dbReference type="InterPro" id="IPR036875">
    <property type="entry name" value="Znf_CCHC_sf"/>
</dbReference>
<dbReference type="Proteomes" id="UP000596742">
    <property type="component" value="Unassembled WGS sequence"/>
</dbReference>
<comment type="caution">
    <text evidence="4">The sequence shown here is derived from an EMBL/GenBank/DDBJ whole genome shotgun (WGS) entry which is preliminary data.</text>
</comment>
<evidence type="ECO:0000313" key="5">
    <source>
        <dbReference type="Proteomes" id="UP000596742"/>
    </source>
</evidence>